<name>A0A928Z942_9CYAN</name>
<keyword evidence="2" id="KW-1185">Reference proteome</keyword>
<dbReference type="EMBL" id="JADEXN010000318">
    <property type="protein sequence ID" value="MBE9042220.1"/>
    <property type="molecule type" value="Genomic_DNA"/>
</dbReference>
<dbReference type="RefSeq" id="WP_264322394.1">
    <property type="nucleotide sequence ID" value="NZ_JADEXN010000318.1"/>
</dbReference>
<comment type="caution">
    <text evidence="1">The sequence shown here is derived from an EMBL/GenBank/DDBJ whole genome shotgun (WGS) entry which is preliminary data.</text>
</comment>
<evidence type="ECO:0000313" key="1">
    <source>
        <dbReference type="EMBL" id="MBE9042220.1"/>
    </source>
</evidence>
<protein>
    <submittedName>
        <fullName evidence="1">Uncharacterized protein</fullName>
    </submittedName>
</protein>
<evidence type="ECO:0000313" key="2">
    <source>
        <dbReference type="Proteomes" id="UP000621799"/>
    </source>
</evidence>
<accession>A0A928Z942</accession>
<sequence>MRLDSTTQINHRSLWKQFQDATIYGEWLVAVRFVAPRQYQSVVVDPWDLEVDRSIPIQSQWYLKRVRRLHSDRTERREMEELANSLGSIALYPTNDIN</sequence>
<dbReference type="AlphaFoldDB" id="A0A928Z942"/>
<gene>
    <name evidence="1" type="ORF">IQ235_15685</name>
</gene>
<proteinExistence type="predicted"/>
<dbReference type="Proteomes" id="UP000621799">
    <property type="component" value="Unassembled WGS sequence"/>
</dbReference>
<organism evidence="1 2">
    <name type="scientific">Zarconia navalis LEGE 11467</name>
    <dbReference type="NCBI Taxonomy" id="1828826"/>
    <lineage>
        <taxon>Bacteria</taxon>
        <taxon>Bacillati</taxon>
        <taxon>Cyanobacteriota</taxon>
        <taxon>Cyanophyceae</taxon>
        <taxon>Oscillatoriophycideae</taxon>
        <taxon>Oscillatoriales</taxon>
        <taxon>Oscillatoriales incertae sedis</taxon>
        <taxon>Zarconia</taxon>
        <taxon>Zarconia navalis</taxon>
    </lineage>
</organism>
<reference evidence="1" key="1">
    <citation type="submission" date="2020-10" db="EMBL/GenBank/DDBJ databases">
        <authorList>
            <person name="Castelo-Branco R."/>
            <person name="Eusebio N."/>
            <person name="Adriana R."/>
            <person name="Vieira A."/>
            <person name="Brugerolle De Fraissinette N."/>
            <person name="Rezende De Castro R."/>
            <person name="Schneider M.P."/>
            <person name="Vasconcelos V."/>
            <person name="Leao P.N."/>
        </authorList>
    </citation>
    <scope>NUCLEOTIDE SEQUENCE</scope>
    <source>
        <strain evidence="1">LEGE 11467</strain>
    </source>
</reference>